<reference evidence="2 3" key="1">
    <citation type="submission" date="2018-09" db="EMBL/GenBank/DDBJ databases">
        <title>Paenibacillus SK2017-BO5.</title>
        <authorList>
            <person name="Piskunova J.V."/>
            <person name="Dubiley S.A."/>
            <person name="Severinov K.V."/>
        </authorList>
    </citation>
    <scope>NUCLEOTIDE SEQUENCE [LARGE SCALE GENOMIC DNA]</scope>
    <source>
        <strain evidence="2 3">BO5</strain>
    </source>
</reference>
<sequence length="77" mass="8974">MQLEREIERGRYKELLIYGLGMIVVLAAVDVSLRTLLRHLPAQRHASANVIIRDYGSSVRRESFLYGRFLIFPRKTL</sequence>
<organism evidence="2 3">
    <name type="scientific">Paenibacillus thiaminolyticus</name>
    <name type="common">Bacillus thiaminolyticus</name>
    <dbReference type="NCBI Taxonomy" id="49283"/>
    <lineage>
        <taxon>Bacteria</taxon>
        <taxon>Bacillati</taxon>
        <taxon>Bacillota</taxon>
        <taxon>Bacilli</taxon>
        <taxon>Bacillales</taxon>
        <taxon>Paenibacillaceae</taxon>
        <taxon>Paenibacillus</taxon>
    </lineage>
</organism>
<proteinExistence type="predicted"/>
<comment type="caution">
    <text evidence="2">The sequence shown here is derived from an EMBL/GenBank/DDBJ whole genome shotgun (WGS) entry which is preliminary data.</text>
</comment>
<gene>
    <name evidence="2" type="ORF">DQX05_28165</name>
</gene>
<feature type="transmembrane region" description="Helical" evidence="1">
    <location>
        <begin position="15"/>
        <end position="37"/>
    </location>
</feature>
<name>A0A3A3G9C4_PANTH</name>
<keyword evidence="1" id="KW-0472">Membrane</keyword>
<evidence type="ECO:0000313" key="3">
    <source>
        <dbReference type="Proteomes" id="UP000266177"/>
    </source>
</evidence>
<dbReference type="AlphaFoldDB" id="A0A3A3G9C4"/>
<dbReference type="EMBL" id="QYZD01000052">
    <property type="protein sequence ID" value="RJG17036.1"/>
    <property type="molecule type" value="Genomic_DNA"/>
</dbReference>
<keyword evidence="1" id="KW-0812">Transmembrane</keyword>
<accession>A0A3A3G9C4</accession>
<protein>
    <submittedName>
        <fullName evidence="2">Uncharacterized protein</fullName>
    </submittedName>
</protein>
<evidence type="ECO:0000313" key="2">
    <source>
        <dbReference type="EMBL" id="RJG17036.1"/>
    </source>
</evidence>
<evidence type="ECO:0000256" key="1">
    <source>
        <dbReference type="SAM" id="Phobius"/>
    </source>
</evidence>
<keyword evidence="1" id="KW-1133">Transmembrane helix</keyword>
<dbReference type="Proteomes" id="UP000266177">
    <property type="component" value="Unassembled WGS sequence"/>
</dbReference>